<dbReference type="AlphaFoldDB" id="A0A2P5EB75"/>
<organism evidence="2 3">
    <name type="scientific">Trema orientale</name>
    <name type="common">Charcoal tree</name>
    <name type="synonym">Celtis orientalis</name>
    <dbReference type="NCBI Taxonomy" id="63057"/>
    <lineage>
        <taxon>Eukaryota</taxon>
        <taxon>Viridiplantae</taxon>
        <taxon>Streptophyta</taxon>
        <taxon>Embryophyta</taxon>
        <taxon>Tracheophyta</taxon>
        <taxon>Spermatophyta</taxon>
        <taxon>Magnoliopsida</taxon>
        <taxon>eudicotyledons</taxon>
        <taxon>Gunneridae</taxon>
        <taxon>Pentapetalae</taxon>
        <taxon>rosids</taxon>
        <taxon>fabids</taxon>
        <taxon>Rosales</taxon>
        <taxon>Cannabaceae</taxon>
        <taxon>Trema</taxon>
    </lineage>
</organism>
<proteinExistence type="predicted"/>
<reference evidence="3" key="1">
    <citation type="submission" date="2016-06" db="EMBL/GenBank/DDBJ databases">
        <title>Parallel loss of symbiosis genes in relatives of nitrogen-fixing non-legume Parasponia.</title>
        <authorList>
            <person name="Van Velzen R."/>
            <person name="Holmer R."/>
            <person name="Bu F."/>
            <person name="Rutten L."/>
            <person name="Van Zeijl A."/>
            <person name="Liu W."/>
            <person name="Santuari L."/>
            <person name="Cao Q."/>
            <person name="Sharma T."/>
            <person name="Shen D."/>
            <person name="Roswanjaya Y."/>
            <person name="Wardhani T."/>
            <person name="Kalhor M.S."/>
            <person name="Jansen J."/>
            <person name="Van den Hoogen J."/>
            <person name="Gungor B."/>
            <person name="Hartog M."/>
            <person name="Hontelez J."/>
            <person name="Verver J."/>
            <person name="Yang W.-C."/>
            <person name="Schijlen E."/>
            <person name="Repin R."/>
            <person name="Schilthuizen M."/>
            <person name="Schranz E."/>
            <person name="Heidstra R."/>
            <person name="Miyata K."/>
            <person name="Fedorova E."/>
            <person name="Kohlen W."/>
            <person name="Bisseling T."/>
            <person name="Smit S."/>
            <person name="Geurts R."/>
        </authorList>
    </citation>
    <scope>NUCLEOTIDE SEQUENCE [LARGE SCALE GENOMIC DNA]</scope>
    <source>
        <strain evidence="3">cv. RG33-2</strain>
    </source>
</reference>
<evidence type="ECO:0000256" key="1">
    <source>
        <dbReference type="SAM" id="MobiDB-lite"/>
    </source>
</evidence>
<keyword evidence="3" id="KW-1185">Reference proteome</keyword>
<evidence type="ECO:0000313" key="2">
    <source>
        <dbReference type="EMBL" id="PON82791.1"/>
    </source>
</evidence>
<evidence type="ECO:0000313" key="3">
    <source>
        <dbReference type="Proteomes" id="UP000237000"/>
    </source>
</evidence>
<feature type="region of interest" description="Disordered" evidence="1">
    <location>
        <begin position="44"/>
        <end position="75"/>
    </location>
</feature>
<dbReference type="OrthoDB" id="10455455at2759"/>
<accession>A0A2P5EB75</accession>
<dbReference type="InParanoid" id="A0A2P5EB75"/>
<sequence>MAYRRSCFECSRHGCHSLSPSDWELFSGRYYCNAHLHQLISGQRREGNKASFRVSTSPRHQGGRLDETWSSGFSS</sequence>
<comment type="caution">
    <text evidence="2">The sequence shown here is derived from an EMBL/GenBank/DDBJ whole genome shotgun (WGS) entry which is preliminary data.</text>
</comment>
<gene>
    <name evidence="2" type="ORF">TorRG33x02_213650</name>
</gene>
<dbReference type="Proteomes" id="UP000237000">
    <property type="component" value="Unassembled WGS sequence"/>
</dbReference>
<protein>
    <submittedName>
        <fullName evidence="2">Zinc finger, LIM-type</fullName>
    </submittedName>
</protein>
<name>A0A2P5EB75_TREOI</name>
<dbReference type="EMBL" id="JXTC01000188">
    <property type="protein sequence ID" value="PON82791.1"/>
    <property type="molecule type" value="Genomic_DNA"/>
</dbReference>